<dbReference type="PANTHER" id="PTHR34115">
    <property type="entry name" value="PROTEIN, PUTATIVE-RELATED"/>
    <property type="match status" value="1"/>
</dbReference>
<reference evidence="2 3" key="1">
    <citation type="submission" date="2019-01" db="EMBL/GenBank/DDBJ databases">
        <title>Sequencing of cultivated peanut Arachis hypogaea provides insights into genome evolution and oil improvement.</title>
        <authorList>
            <person name="Chen X."/>
        </authorList>
    </citation>
    <scope>NUCLEOTIDE SEQUENCE [LARGE SCALE GENOMIC DNA]</scope>
    <source>
        <strain evidence="3">cv. Fuhuasheng</strain>
        <tissue evidence="2">Leaves</tissue>
    </source>
</reference>
<evidence type="ECO:0000313" key="2">
    <source>
        <dbReference type="EMBL" id="RYR05275.1"/>
    </source>
</evidence>
<keyword evidence="1" id="KW-1133">Transmembrane helix</keyword>
<feature type="transmembrane region" description="Helical" evidence="1">
    <location>
        <begin position="62"/>
        <end position="81"/>
    </location>
</feature>
<dbReference type="PANTHER" id="PTHR34115:SF13">
    <property type="entry name" value="RPB1A"/>
    <property type="match status" value="1"/>
</dbReference>
<proteinExistence type="predicted"/>
<organism evidence="2 3">
    <name type="scientific">Arachis hypogaea</name>
    <name type="common">Peanut</name>
    <dbReference type="NCBI Taxonomy" id="3818"/>
    <lineage>
        <taxon>Eukaryota</taxon>
        <taxon>Viridiplantae</taxon>
        <taxon>Streptophyta</taxon>
        <taxon>Embryophyta</taxon>
        <taxon>Tracheophyta</taxon>
        <taxon>Spermatophyta</taxon>
        <taxon>Magnoliopsida</taxon>
        <taxon>eudicotyledons</taxon>
        <taxon>Gunneridae</taxon>
        <taxon>Pentapetalae</taxon>
        <taxon>rosids</taxon>
        <taxon>fabids</taxon>
        <taxon>Fabales</taxon>
        <taxon>Fabaceae</taxon>
        <taxon>Papilionoideae</taxon>
        <taxon>50 kb inversion clade</taxon>
        <taxon>dalbergioids sensu lato</taxon>
        <taxon>Dalbergieae</taxon>
        <taxon>Pterocarpus clade</taxon>
        <taxon>Arachis</taxon>
    </lineage>
</organism>
<name>A0A444YTN2_ARAHY</name>
<gene>
    <name evidence="2" type="ORF">Ahy_B06g085140</name>
</gene>
<evidence type="ECO:0000313" key="3">
    <source>
        <dbReference type="Proteomes" id="UP000289738"/>
    </source>
</evidence>
<dbReference type="Proteomes" id="UP000289738">
    <property type="component" value="Chromosome B06"/>
</dbReference>
<evidence type="ECO:0000256" key="1">
    <source>
        <dbReference type="SAM" id="Phobius"/>
    </source>
</evidence>
<comment type="caution">
    <text evidence="2">The sequence shown here is derived from an EMBL/GenBank/DDBJ whole genome shotgun (WGS) entry which is preliminary data.</text>
</comment>
<dbReference type="EMBL" id="SDMP01000016">
    <property type="protein sequence ID" value="RYR05275.1"/>
    <property type="molecule type" value="Genomic_DNA"/>
</dbReference>
<keyword evidence="1" id="KW-0812">Transmembrane</keyword>
<feature type="transmembrane region" description="Helical" evidence="1">
    <location>
        <begin position="101"/>
        <end position="122"/>
    </location>
</feature>
<sequence>MMPDSEIHPRSQESVESEASSYQGVSFPSPLNGVVIFVISTLGGYLQVRFQSKNVSPFEEHYQIMWAASMVLSLYSIMLIGEFNLEVRKHSFVSIAKRFTVLMGALEAVLLTIIIMPWFGYLKLVLWSICFLKATLDSYEEMCQCFHQVFSQTVDTIRSYFSREEKRLPV</sequence>
<keyword evidence="1" id="KW-0472">Membrane</keyword>
<feature type="transmembrane region" description="Helical" evidence="1">
    <location>
        <begin position="31"/>
        <end position="50"/>
    </location>
</feature>
<dbReference type="InterPro" id="IPR053258">
    <property type="entry name" value="Ca-permeable_cation_channel"/>
</dbReference>
<accession>A0A444YTN2</accession>
<dbReference type="OrthoDB" id="1427212at2759"/>
<protein>
    <submittedName>
        <fullName evidence="2">Uncharacterized protein</fullName>
    </submittedName>
</protein>
<dbReference type="AlphaFoldDB" id="A0A444YTN2"/>
<keyword evidence="3" id="KW-1185">Reference proteome</keyword>